<feature type="region of interest" description="Disordered" evidence="6">
    <location>
        <begin position="161"/>
        <end position="194"/>
    </location>
</feature>
<dbReference type="InterPro" id="IPR002136">
    <property type="entry name" value="Ribosomal_uL4"/>
</dbReference>
<dbReference type="NCBIfam" id="TIGR03953">
    <property type="entry name" value="rplD_bact"/>
    <property type="match status" value="1"/>
</dbReference>
<dbReference type="PANTHER" id="PTHR10746">
    <property type="entry name" value="50S RIBOSOMAL PROTEIN L4"/>
    <property type="match status" value="1"/>
</dbReference>
<evidence type="ECO:0000256" key="5">
    <source>
        <dbReference type="HAMAP-Rule" id="MF_01328"/>
    </source>
</evidence>
<comment type="function">
    <text evidence="5">One of the primary rRNA binding proteins, this protein initially binds near the 5'-end of the 23S rRNA. It is important during the early stages of 50S assembly. It makes multiple contacts with different domains of the 23S rRNA in the assembled 50S subunit and ribosome.</text>
</comment>
<protein>
    <recommendedName>
        <fullName evidence="4 5">Large ribosomal subunit protein uL4</fullName>
    </recommendedName>
</protein>
<evidence type="ECO:0000313" key="7">
    <source>
        <dbReference type="EMBL" id="KKB27046.1"/>
    </source>
</evidence>
<dbReference type="RefSeq" id="WP_046096717.1">
    <property type="nucleotide sequence ID" value="NZ_JZXN01000009.1"/>
</dbReference>
<dbReference type="Proteomes" id="UP000033750">
    <property type="component" value="Unassembled WGS sequence"/>
</dbReference>
<comment type="subunit">
    <text evidence="5">Part of the 50S ribosomal subunit.</text>
</comment>
<reference evidence="7 8" key="1">
    <citation type="submission" date="2015-03" db="EMBL/GenBank/DDBJ databases">
        <title>Genome sequence of Mycoplasma meleagridis strain ATCC 25294.</title>
        <authorList>
            <person name="Yacoub E."/>
            <person name="Blanchard A."/>
            <person name="Sirand-Pugnet P."/>
            <person name="Mardassi B.B.A."/>
        </authorList>
    </citation>
    <scope>NUCLEOTIDE SEQUENCE [LARGE SCALE GENOMIC DNA]</scope>
    <source>
        <strain evidence="7 8">ATCC 25294</strain>
    </source>
</reference>
<dbReference type="GO" id="GO:0005840">
    <property type="term" value="C:ribosome"/>
    <property type="evidence" value="ECO:0007669"/>
    <property type="project" value="UniProtKB-KW"/>
</dbReference>
<dbReference type="GO" id="GO:0003735">
    <property type="term" value="F:structural constituent of ribosome"/>
    <property type="evidence" value="ECO:0007669"/>
    <property type="project" value="InterPro"/>
</dbReference>
<keyword evidence="5" id="KW-0699">rRNA-binding</keyword>
<gene>
    <name evidence="5 7" type="primary">rplD</name>
    <name evidence="7" type="ORF">MMELEA_02750</name>
</gene>
<dbReference type="GO" id="GO:0019843">
    <property type="term" value="F:rRNA binding"/>
    <property type="evidence" value="ECO:0007669"/>
    <property type="project" value="UniProtKB-UniRule"/>
</dbReference>
<proteinExistence type="inferred from homology"/>
<evidence type="ECO:0000256" key="6">
    <source>
        <dbReference type="SAM" id="MobiDB-lite"/>
    </source>
</evidence>
<dbReference type="InterPro" id="IPR013005">
    <property type="entry name" value="Ribosomal_uL4-like"/>
</dbReference>
<dbReference type="GO" id="GO:1990904">
    <property type="term" value="C:ribonucleoprotein complex"/>
    <property type="evidence" value="ECO:0007669"/>
    <property type="project" value="UniProtKB-KW"/>
</dbReference>
<evidence type="ECO:0000313" key="8">
    <source>
        <dbReference type="Proteomes" id="UP000033750"/>
    </source>
</evidence>
<accession>A0A0F5H164</accession>
<dbReference type="EMBL" id="JZXN01000009">
    <property type="protein sequence ID" value="KKB27046.1"/>
    <property type="molecule type" value="Genomic_DNA"/>
</dbReference>
<organism evidence="7 8">
    <name type="scientific">Mycoplasmopsis meleagridis ATCC 25294</name>
    <dbReference type="NCBI Taxonomy" id="1264554"/>
    <lineage>
        <taxon>Bacteria</taxon>
        <taxon>Bacillati</taxon>
        <taxon>Mycoplasmatota</taxon>
        <taxon>Mycoplasmoidales</taxon>
        <taxon>Metamycoplasmataceae</taxon>
        <taxon>Mycoplasmopsis</taxon>
    </lineage>
</organism>
<dbReference type="PATRIC" id="fig|1264554.4.peg.229"/>
<keyword evidence="2 5" id="KW-0689">Ribosomal protein</keyword>
<evidence type="ECO:0000256" key="2">
    <source>
        <dbReference type="ARBA" id="ARBA00022980"/>
    </source>
</evidence>
<dbReference type="InterPro" id="IPR023574">
    <property type="entry name" value="Ribosomal_uL4_dom_sf"/>
</dbReference>
<dbReference type="GO" id="GO:0006412">
    <property type="term" value="P:translation"/>
    <property type="evidence" value="ECO:0007669"/>
    <property type="project" value="UniProtKB-UniRule"/>
</dbReference>
<dbReference type="SUPFAM" id="SSF52166">
    <property type="entry name" value="Ribosomal protein L4"/>
    <property type="match status" value="1"/>
</dbReference>
<name>A0A0F5H164_9BACT</name>
<keyword evidence="8" id="KW-1185">Reference proteome</keyword>
<dbReference type="PANTHER" id="PTHR10746:SF6">
    <property type="entry name" value="LARGE RIBOSOMAL SUBUNIT PROTEIN UL4M"/>
    <property type="match status" value="1"/>
</dbReference>
<dbReference type="Pfam" id="PF00573">
    <property type="entry name" value="Ribosomal_L4"/>
    <property type="match status" value="1"/>
</dbReference>
<evidence type="ECO:0000256" key="3">
    <source>
        <dbReference type="ARBA" id="ARBA00023274"/>
    </source>
</evidence>
<dbReference type="HAMAP" id="MF_01328_B">
    <property type="entry name" value="Ribosomal_uL4_B"/>
    <property type="match status" value="1"/>
</dbReference>
<dbReference type="OrthoDB" id="9803201at2"/>
<comment type="caution">
    <text evidence="7">The sequence shown here is derived from an EMBL/GenBank/DDBJ whole genome shotgun (WGS) entry which is preliminary data.</text>
</comment>
<comment type="similarity">
    <text evidence="1 5">Belongs to the universal ribosomal protein uL4 family.</text>
</comment>
<dbReference type="Gene3D" id="3.40.1370.10">
    <property type="match status" value="1"/>
</dbReference>
<comment type="function">
    <text evidence="5">Forms part of the polypeptide exit tunnel.</text>
</comment>
<keyword evidence="5" id="KW-0694">RNA-binding</keyword>
<evidence type="ECO:0000256" key="4">
    <source>
        <dbReference type="ARBA" id="ARBA00035244"/>
    </source>
</evidence>
<evidence type="ECO:0000256" key="1">
    <source>
        <dbReference type="ARBA" id="ARBA00010528"/>
    </source>
</evidence>
<feature type="compositionally biased region" description="Basic residues" evidence="6">
    <location>
        <begin position="176"/>
        <end position="187"/>
    </location>
</feature>
<keyword evidence="3 5" id="KW-0687">Ribonucleoprotein</keyword>
<dbReference type="STRING" id="29561.MM26B8_00570"/>
<sequence length="324" mass="36571">MAQKSTLEKYYISEKFDKTRNVTFNLKKANVKRHTNFPTFVSAVEEFIKLSEKSKNDTRVWFHRDGAYRGSVGLEKARIIVNKVGEDKVKDHEAIEYIEKENLVDKPAPKKEVKKPVKLDFSKDTVLNFDTSKLPQEIFDVDKIYSQAIFDSIISERASRRQGTHSVKSRAEVRGGGKKPWRQKGTGRARSGSTRSPIWVGGGRAFGPSTERNYNLKVNKKVKKAAFVSALTLLAKNKAVVVDDFEIGSIKTKDAVTKLNSLKITALKHILVVNNDENVLKSLANLQNVNVVRPNSVLIEDLIWADVLVLSKEGLEIFKERGDR</sequence>
<dbReference type="AlphaFoldDB" id="A0A0F5H164"/>